<dbReference type="PANTHER" id="PTHR43213">
    <property type="entry name" value="BIFUNCTIONAL DTTP/UTP PYROPHOSPHATASE/METHYLTRANSFERASE PROTEIN-RELATED"/>
    <property type="match status" value="1"/>
</dbReference>
<dbReference type="Proteomes" id="UP000494252">
    <property type="component" value="Unassembled WGS sequence"/>
</dbReference>
<keyword evidence="6" id="KW-1185">Reference proteome</keyword>
<comment type="similarity">
    <text evidence="4">Belongs to the Maf family. YceF subfamily.</text>
</comment>
<evidence type="ECO:0000313" key="5">
    <source>
        <dbReference type="EMBL" id="CAB3797331.1"/>
    </source>
</evidence>
<dbReference type="PIRSF" id="PIRSF006305">
    <property type="entry name" value="Maf"/>
    <property type="match status" value="1"/>
</dbReference>
<comment type="function">
    <text evidence="4">Nucleoside triphosphate pyrophosphatase that hydrolyzes 7-methyl-GTP (m(7)GTP). May have a dual role in cell division arrest and in preventing the incorporation of modified nucleotides into cellular nucleic acids.</text>
</comment>
<evidence type="ECO:0000256" key="2">
    <source>
        <dbReference type="ARBA" id="ARBA00022801"/>
    </source>
</evidence>
<comment type="subcellular location">
    <subcellularLocation>
        <location evidence="4">Cytoplasm</location>
    </subcellularLocation>
</comment>
<name>A0A6J5GBA4_9BURK</name>
<evidence type="ECO:0000313" key="6">
    <source>
        <dbReference type="Proteomes" id="UP000494252"/>
    </source>
</evidence>
<protein>
    <recommendedName>
        <fullName evidence="4">7-methyl-GTP pyrophosphatase</fullName>
        <shortName evidence="4">m(7)GTP pyrophosphatase</shortName>
        <ecNumber evidence="4">3.6.1.-</ecNumber>
    </recommendedName>
</protein>
<dbReference type="EC" id="3.6.1.-" evidence="4"/>
<comment type="caution">
    <text evidence="4">Lacks conserved residue(s) required for the propagation of feature annotation.</text>
</comment>
<dbReference type="Pfam" id="PF02545">
    <property type="entry name" value="Maf"/>
    <property type="match status" value="1"/>
</dbReference>
<dbReference type="EMBL" id="CADIKI010000012">
    <property type="protein sequence ID" value="CAB3797331.1"/>
    <property type="molecule type" value="Genomic_DNA"/>
</dbReference>
<dbReference type="AlphaFoldDB" id="A0A6J5GBA4"/>
<keyword evidence="3 4" id="KW-0546">Nucleotide metabolism</keyword>
<dbReference type="NCBIfam" id="TIGR00172">
    <property type="entry name" value="maf"/>
    <property type="match status" value="1"/>
</dbReference>
<evidence type="ECO:0000256" key="1">
    <source>
        <dbReference type="ARBA" id="ARBA00001968"/>
    </source>
</evidence>
<feature type="site" description="Important for substrate specificity" evidence="4">
    <location>
        <position position="19"/>
    </location>
</feature>
<dbReference type="GO" id="GO:0047429">
    <property type="term" value="F:nucleoside triphosphate diphosphatase activity"/>
    <property type="evidence" value="ECO:0007669"/>
    <property type="project" value="InterPro"/>
</dbReference>
<comment type="cofactor">
    <cofactor evidence="1 4">
        <name>a divalent metal cation</name>
        <dbReference type="ChEBI" id="CHEBI:60240"/>
    </cofactor>
</comment>
<feature type="site" description="Important for substrate specificity" evidence="4">
    <location>
        <position position="80"/>
    </location>
</feature>
<evidence type="ECO:0000256" key="3">
    <source>
        <dbReference type="ARBA" id="ARBA00023080"/>
    </source>
</evidence>
<organism evidence="5 6">
    <name type="scientific">Paraburkholderia fynbosensis</name>
    <dbReference type="NCBI Taxonomy" id="1200993"/>
    <lineage>
        <taxon>Bacteria</taxon>
        <taxon>Pseudomonadati</taxon>
        <taxon>Pseudomonadota</taxon>
        <taxon>Betaproteobacteria</taxon>
        <taxon>Burkholderiales</taxon>
        <taxon>Burkholderiaceae</taxon>
        <taxon>Paraburkholderia</taxon>
    </lineage>
</organism>
<feature type="active site" description="Proton acceptor" evidence="4">
    <location>
        <position position="79"/>
    </location>
</feature>
<dbReference type="RefSeq" id="WP_175162634.1">
    <property type="nucleotide sequence ID" value="NZ_CADIKI010000012.1"/>
</dbReference>
<dbReference type="CDD" id="cd00555">
    <property type="entry name" value="Maf"/>
    <property type="match status" value="1"/>
</dbReference>
<evidence type="ECO:0000256" key="4">
    <source>
        <dbReference type="HAMAP-Rule" id="MF_00528"/>
    </source>
</evidence>
<accession>A0A6J5GBA4</accession>
<gene>
    <name evidence="5" type="primary">yceF</name>
    <name evidence="5" type="ORF">LMG27177_04238</name>
</gene>
<proteinExistence type="inferred from homology"/>
<dbReference type="InterPro" id="IPR029001">
    <property type="entry name" value="ITPase-like_fam"/>
</dbReference>
<dbReference type="GO" id="GO:0005737">
    <property type="term" value="C:cytoplasm"/>
    <property type="evidence" value="ECO:0007669"/>
    <property type="project" value="UniProtKB-SubCell"/>
</dbReference>
<dbReference type="HAMAP" id="MF_00528">
    <property type="entry name" value="Maf"/>
    <property type="match status" value="1"/>
</dbReference>
<dbReference type="InterPro" id="IPR003697">
    <property type="entry name" value="Maf-like"/>
</dbReference>
<comment type="catalytic activity">
    <reaction evidence="4">
        <text>N(7)-methyl-GTP + H2O = N(7)-methyl-GMP + diphosphate + H(+)</text>
        <dbReference type="Rhea" id="RHEA:58744"/>
        <dbReference type="ChEBI" id="CHEBI:15377"/>
        <dbReference type="ChEBI" id="CHEBI:15378"/>
        <dbReference type="ChEBI" id="CHEBI:33019"/>
        <dbReference type="ChEBI" id="CHEBI:58285"/>
        <dbReference type="ChEBI" id="CHEBI:87133"/>
    </reaction>
</comment>
<sequence>MPDSPNRPPRLILASSSPYRRELLERLRVPFDVVAPAIDETPLAGETPEVTALRLAGAKARAVAGALGAADAALVIGSDQVATYDGLQIGKPGSHDKALAQLQAMRGREVLFHSALCLFDSRAGTAQTVDVITRVQFRDLPDIALEAYLQAETPYDVAGSAKSEGLGIALLEAIHSDDPTALVGLPLIALTRMLLAAGYPLLEAQ</sequence>
<keyword evidence="2 4" id="KW-0378">Hydrolase</keyword>
<feature type="site" description="Important for substrate specificity" evidence="4">
    <location>
        <position position="164"/>
    </location>
</feature>
<dbReference type="PANTHER" id="PTHR43213:SF5">
    <property type="entry name" value="BIFUNCTIONAL DTTP_UTP PYROPHOSPHATASE_METHYLTRANSFERASE PROTEIN-RELATED"/>
    <property type="match status" value="1"/>
</dbReference>
<dbReference type="Gene3D" id="3.90.950.10">
    <property type="match status" value="1"/>
</dbReference>
<keyword evidence="4" id="KW-0963">Cytoplasm</keyword>
<dbReference type="GO" id="GO:0009117">
    <property type="term" value="P:nucleotide metabolic process"/>
    <property type="evidence" value="ECO:0007669"/>
    <property type="project" value="UniProtKB-KW"/>
</dbReference>
<dbReference type="SUPFAM" id="SSF52972">
    <property type="entry name" value="ITPase-like"/>
    <property type="match status" value="1"/>
</dbReference>
<reference evidence="5 6" key="1">
    <citation type="submission" date="2020-04" db="EMBL/GenBank/DDBJ databases">
        <authorList>
            <person name="De Canck E."/>
        </authorList>
    </citation>
    <scope>NUCLEOTIDE SEQUENCE [LARGE SCALE GENOMIC DNA]</scope>
    <source>
        <strain evidence="5 6">LMG 27177</strain>
    </source>
</reference>